<feature type="signal peptide" evidence="14">
    <location>
        <begin position="1"/>
        <end position="28"/>
    </location>
</feature>
<comment type="similarity">
    <text evidence="2">Belongs to the TonB-dependent receptor family. Hemoglobin/haptoglobin binding protein subfamily.</text>
</comment>
<dbReference type="InterPro" id="IPR010917">
    <property type="entry name" value="TonB_rcpt_CS"/>
</dbReference>
<evidence type="ECO:0000313" key="17">
    <source>
        <dbReference type="EMBL" id="AOV16539.1"/>
    </source>
</evidence>
<dbReference type="KEGG" id="aaeo:BJI67_05145"/>
<dbReference type="InterPro" id="IPR012910">
    <property type="entry name" value="Plug_dom"/>
</dbReference>
<keyword evidence="10 11" id="KW-0998">Cell outer membrane</keyword>
<dbReference type="Gene3D" id="2.170.130.10">
    <property type="entry name" value="TonB-dependent receptor, plug domain"/>
    <property type="match status" value="1"/>
</dbReference>
<evidence type="ECO:0000256" key="2">
    <source>
        <dbReference type="ARBA" id="ARBA00008143"/>
    </source>
</evidence>
<keyword evidence="18" id="KW-1185">Reference proteome</keyword>
<evidence type="ECO:0000256" key="10">
    <source>
        <dbReference type="ARBA" id="ARBA00023237"/>
    </source>
</evidence>
<dbReference type="GO" id="GO:0009279">
    <property type="term" value="C:cell outer membrane"/>
    <property type="evidence" value="ECO:0007669"/>
    <property type="project" value="UniProtKB-SubCell"/>
</dbReference>
<feature type="short sequence motif" description="TonB C-terminal box" evidence="12">
    <location>
        <begin position="751"/>
        <end position="768"/>
    </location>
</feature>
<evidence type="ECO:0000256" key="14">
    <source>
        <dbReference type="SAM" id="SignalP"/>
    </source>
</evidence>
<dbReference type="InterPro" id="IPR036942">
    <property type="entry name" value="Beta-barrel_TonB_sf"/>
</dbReference>
<reference evidence="17 18" key="1">
    <citation type="submission" date="2016-09" db="EMBL/GenBank/DDBJ databases">
        <title>Acidihalobacter prosperus V6 (DSM14174).</title>
        <authorList>
            <person name="Khaleque H.N."/>
            <person name="Ramsay J.P."/>
            <person name="Murphy R.J.T."/>
            <person name="Kaksonen A.H."/>
            <person name="Boxall N.J."/>
            <person name="Watkin E.L.J."/>
        </authorList>
    </citation>
    <scope>NUCLEOTIDE SEQUENCE [LARGE SCALE GENOMIC DNA]</scope>
    <source>
        <strain evidence="17 18">V6</strain>
    </source>
</reference>
<proteinExistence type="inferred from homology"/>
<keyword evidence="9" id="KW-0675">Receptor</keyword>
<dbReference type="PROSITE" id="PS52016">
    <property type="entry name" value="TONB_DEPENDENT_REC_3"/>
    <property type="match status" value="1"/>
</dbReference>
<dbReference type="GO" id="GO:0044718">
    <property type="term" value="P:siderophore transmembrane transport"/>
    <property type="evidence" value="ECO:0007669"/>
    <property type="project" value="TreeGrafter"/>
</dbReference>
<dbReference type="PANTHER" id="PTHR30069:SF29">
    <property type="entry name" value="HEMOGLOBIN AND HEMOGLOBIN-HAPTOGLOBIN-BINDING PROTEIN 1-RELATED"/>
    <property type="match status" value="1"/>
</dbReference>
<dbReference type="PROSITE" id="PS01156">
    <property type="entry name" value="TONB_DEPENDENT_REC_2"/>
    <property type="match status" value="1"/>
</dbReference>
<evidence type="ECO:0000256" key="4">
    <source>
        <dbReference type="ARBA" id="ARBA00022452"/>
    </source>
</evidence>
<evidence type="ECO:0000256" key="6">
    <source>
        <dbReference type="ARBA" id="ARBA00022729"/>
    </source>
</evidence>
<evidence type="ECO:0000256" key="11">
    <source>
        <dbReference type="PROSITE-ProRule" id="PRU01360"/>
    </source>
</evidence>
<organism evidence="17 18">
    <name type="scientific">Acidihalobacter aeolianus</name>
    <dbReference type="NCBI Taxonomy" id="2792603"/>
    <lineage>
        <taxon>Bacteria</taxon>
        <taxon>Pseudomonadati</taxon>
        <taxon>Pseudomonadota</taxon>
        <taxon>Gammaproteobacteria</taxon>
        <taxon>Chromatiales</taxon>
        <taxon>Ectothiorhodospiraceae</taxon>
        <taxon>Acidihalobacter</taxon>
    </lineage>
</organism>
<feature type="domain" description="TonB-dependent receptor-like beta-barrel" evidence="15">
    <location>
        <begin position="323"/>
        <end position="728"/>
    </location>
</feature>
<keyword evidence="8 11" id="KW-0472">Membrane</keyword>
<evidence type="ECO:0000256" key="12">
    <source>
        <dbReference type="PROSITE-ProRule" id="PRU10144"/>
    </source>
</evidence>
<keyword evidence="4 11" id="KW-1134">Transmembrane beta strand</keyword>
<name>A0A1D8K6F5_9GAMM</name>
<gene>
    <name evidence="17" type="ORF">BJI67_05145</name>
</gene>
<dbReference type="InterPro" id="IPR000531">
    <property type="entry name" value="Beta-barrel_TonB"/>
</dbReference>
<keyword evidence="6 14" id="KW-0732">Signal</keyword>
<feature type="chain" id="PRO_5009109762" description="TonB-dependent receptor" evidence="14">
    <location>
        <begin position="29"/>
        <end position="768"/>
    </location>
</feature>
<dbReference type="AlphaFoldDB" id="A0A1D8K6F5"/>
<evidence type="ECO:0008006" key="19">
    <source>
        <dbReference type="Google" id="ProtNLM"/>
    </source>
</evidence>
<evidence type="ECO:0000256" key="13">
    <source>
        <dbReference type="RuleBase" id="RU003357"/>
    </source>
</evidence>
<feature type="domain" description="TonB-dependent receptor plug" evidence="16">
    <location>
        <begin position="57"/>
        <end position="161"/>
    </location>
</feature>
<evidence type="ECO:0000256" key="8">
    <source>
        <dbReference type="ARBA" id="ARBA00023136"/>
    </source>
</evidence>
<dbReference type="Proteomes" id="UP000095342">
    <property type="component" value="Chromosome"/>
</dbReference>
<evidence type="ECO:0000256" key="3">
    <source>
        <dbReference type="ARBA" id="ARBA00022448"/>
    </source>
</evidence>
<evidence type="ECO:0000259" key="15">
    <source>
        <dbReference type="Pfam" id="PF00593"/>
    </source>
</evidence>
<dbReference type="SUPFAM" id="SSF56935">
    <property type="entry name" value="Porins"/>
    <property type="match status" value="1"/>
</dbReference>
<comment type="subcellular location">
    <subcellularLocation>
        <location evidence="1 11">Cell outer membrane</location>
        <topology evidence="1 11">Multi-pass membrane protein</topology>
    </subcellularLocation>
</comment>
<dbReference type="RefSeq" id="WP_070072131.1">
    <property type="nucleotide sequence ID" value="NZ_CP017448.1"/>
</dbReference>
<dbReference type="InterPro" id="IPR037066">
    <property type="entry name" value="Plug_dom_sf"/>
</dbReference>
<dbReference type="Pfam" id="PF07715">
    <property type="entry name" value="Plug"/>
    <property type="match status" value="1"/>
</dbReference>
<evidence type="ECO:0000259" key="16">
    <source>
        <dbReference type="Pfam" id="PF07715"/>
    </source>
</evidence>
<evidence type="ECO:0000313" key="18">
    <source>
        <dbReference type="Proteomes" id="UP000095342"/>
    </source>
</evidence>
<protein>
    <recommendedName>
        <fullName evidence="19">TonB-dependent receptor</fullName>
    </recommendedName>
</protein>
<accession>A0A1D8K6F5</accession>
<dbReference type="InterPro" id="IPR039426">
    <property type="entry name" value="TonB-dep_rcpt-like"/>
</dbReference>
<evidence type="ECO:0000256" key="5">
    <source>
        <dbReference type="ARBA" id="ARBA00022692"/>
    </source>
</evidence>
<evidence type="ECO:0000256" key="1">
    <source>
        <dbReference type="ARBA" id="ARBA00004571"/>
    </source>
</evidence>
<evidence type="ECO:0000256" key="7">
    <source>
        <dbReference type="ARBA" id="ARBA00023077"/>
    </source>
</evidence>
<keyword evidence="7 13" id="KW-0798">TonB box</keyword>
<dbReference type="Gene3D" id="2.40.170.20">
    <property type="entry name" value="TonB-dependent receptor, beta-barrel domain"/>
    <property type="match status" value="1"/>
</dbReference>
<dbReference type="Pfam" id="PF00593">
    <property type="entry name" value="TonB_dep_Rec_b-barrel"/>
    <property type="match status" value="1"/>
</dbReference>
<keyword evidence="3 11" id="KW-0813">Transport</keyword>
<dbReference type="EMBL" id="CP017448">
    <property type="protein sequence ID" value="AOV16539.1"/>
    <property type="molecule type" value="Genomic_DNA"/>
</dbReference>
<keyword evidence="5 11" id="KW-0812">Transmembrane</keyword>
<evidence type="ECO:0000256" key="9">
    <source>
        <dbReference type="ARBA" id="ARBA00023170"/>
    </source>
</evidence>
<dbReference type="GO" id="GO:0015344">
    <property type="term" value="F:siderophore uptake transmembrane transporter activity"/>
    <property type="evidence" value="ECO:0007669"/>
    <property type="project" value="TreeGrafter"/>
</dbReference>
<dbReference type="PANTHER" id="PTHR30069">
    <property type="entry name" value="TONB-DEPENDENT OUTER MEMBRANE RECEPTOR"/>
    <property type="match status" value="1"/>
</dbReference>
<sequence length="768" mass="82653">MNSKGKGLFGGVSALGLGVVMIASPLTAAHAQGDDSTDNGQPVQIKKVVKTVPPERAVATVSKAKVEHTSPSSNLLSILKNVPGFNVLSSGPGNLLTSDTAFTLNGFNSSEVGTTFDGVPIINTFLGGIYGQGDDHAVTPLTVGQISNVQVYSGANTPQQNSLDSLGGNINFSPKMPTKAPGVDVNVGGGAYAKHGDMSTVGVQANSGALQSLNGFKVLARYDHTDTNGFQQHVYAHVNSYYLAAVQPLDQGLTQLSLIVAHNDEKAQMPEMIPSALIDQFGSDYQYPTDVARNWVDSHATHVILGLNSLLNPMAVGGFKVFYNQTKNDRTAYANPIYNNSYLGYGLPTHLKSSSALNGYGNNFNIYNAALATQMFGSAAAGTQYQHYIDNYHNFGAKIHLSLLLPSNTVTVGGMAMQAKELSEEGWYGSKPAPISTGYNAAWVEHDGRNYWDAYAQDNMSLLKGRLHIYPGVKYAQVSMFAADDPAYYYYYGGSTGKTFTYAEPSIGVTFSPAKPVELYANYGRTYKAPNISAIYSLIGSTPMPQPITVKPEYVDSVDAGIRYSSAFGKFSAAVYDRHFTHIFSYSYSNVTGVTQEYNAGTADYKGFTLAAEKPLLDHFLLQANYGYTNAKYTKDFTGDNGTVTAGMWRADVPEYTANLGLAYENAGWYGDLSSHFVGRQYIAYNGGTTSDTTIPAYETVDLKVAYTWKTPGAMVKKLKVAAYIDNLLDKKYIAYAYVQGKAGATGNYELVQEGAPRFAGVTLTASF</sequence>